<protein>
    <recommendedName>
        <fullName evidence="8">Exportin-4</fullName>
    </recommendedName>
</protein>
<dbReference type="Proteomes" id="UP000734854">
    <property type="component" value="Unassembled WGS sequence"/>
</dbReference>
<dbReference type="InterPro" id="IPR044189">
    <property type="entry name" value="XPO4/7-like"/>
</dbReference>
<evidence type="ECO:0000313" key="10">
    <source>
        <dbReference type="Proteomes" id="UP000734854"/>
    </source>
</evidence>
<gene>
    <name evidence="9" type="ORF">ZIOFF_065681</name>
</gene>
<evidence type="ECO:0000256" key="8">
    <source>
        <dbReference type="ARBA" id="ARBA00040444"/>
    </source>
</evidence>
<dbReference type="AlphaFoldDB" id="A0A8J5EXP4"/>
<dbReference type="GO" id="GO:0005737">
    <property type="term" value="C:cytoplasm"/>
    <property type="evidence" value="ECO:0007669"/>
    <property type="project" value="UniProtKB-SubCell"/>
</dbReference>
<evidence type="ECO:0000256" key="3">
    <source>
        <dbReference type="ARBA" id="ARBA00009466"/>
    </source>
</evidence>
<keyword evidence="10" id="KW-1185">Reference proteome</keyword>
<evidence type="ECO:0000256" key="7">
    <source>
        <dbReference type="ARBA" id="ARBA00023242"/>
    </source>
</evidence>
<dbReference type="Gene3D" id="1.25.10.10">
    <property type="entry name" value="Leucine-rich Repeat Variant"/>
    <property type="match status" value="1"/>
</dbReference>
<dbReference type="PANTHER" id="PTHR12596:SF1">
    <property type="entry name" value="EXPORTIN-4"/>
    <property type="match status" value="1"/>
</dbReference>
<proteinExistence type="inferred from homology"/>
<evidence type="ECO:0000256" key="6">
    <source>
        <dbReference type="ARBA" id="ARBA00022927"/>
    </source>
</evidence>
<dbReference type="InterPro" id="IPR011989">
    <property type="entry name" value="ARM-like"/>
</dbReference>
<dbReference type="SUPFAM" id="SSF48371">
    <property type="entry name" value="ARM repeat"/>
    <property type="match status" value="1"/>
</dbReference>
<dbReference type="InterPro" id="IPR016024">
    <property type="entry name" value="ARM-type_fold"/>
</dbReference>
<reference evidence="9 10" key="1">
    <citation type="submission" date="2020-08" db="EMBL/GenBank/DDBJ databases">
        <title>Plant Genome Project.</title>
        <authorList>
            <person name="Zhang R.-G."/>
        </authorList>
    </citation>
    <scope>NUCLEOTIDE SEQUENCE [LARGE SCALE GENOMIC DNA]</scope>
    <source>
        <tissue evidence="9">Rhizome</tissue>
    </source>
</reference>
<keyword evidence="6" id="KW-0653">Protein transport</keyword>
<comment type="similarity">
    <text evidence="3">Belongs to the exportin family.</text>
</comment>
<keyword evidence="7" id="KW-0539">Nucleus</keyword>
<keyword evidence="5" id="KW-0963">Cytoplasm</keyword>
<organism evidence="9 10">
    <name type="scientific">Zingiber officinale</name>
    <name type="common">Ginger</name>
    <name type="synonym">Amomum zingiber</name>
    <dbReference type="NCBI Taxonomy" id="94328"/>
    <lineage>
        <taxon>Eukaryota</taxon>
        <taxon>Viridiplantae</taxon>
        <taxon>Streptophyta</taxon>
        <taxon>Embryophyta</taxon>
        <taxon>Tracheophyta</taxon>
        <taxon>Spermatophyta</taxon>
        <taxon>Magnoliopsida</taxon>
        <taxon>Liliopsida</taxon>
        <taxon>Zingiberales</taxon>
        <taxon>Zingiberaceae</taxon>
        <taxon>Zingiber</taxon>
    </lineage>
</organism>
<sequence>MQGFPGSVPDLSQLRSTMIAVEQACSMIQMHMNPTEAEKIIVSLRQSSMPFQACRFILENSELPAAKFQAAGAIGDAAIREWGMLTDENKKNLIVYSLFCLHYVMEHASASDAYVRLKVSAVAAQLLKRGWFDFVDAEKICILLEVKQAILGPHTSDVQFAGINFLESLVSEFSPATLTPMGLPKDFHTQCHLSMESNYLKNVMHSMKSPGIANTFVCHADHALLMQEFYCWVQSAAFNVTEKIVSSYASISDEKACSAALRFMFQVLNWNFQNSSISWDTSRNKSNLVTYGIRHDVVQLKKFERSLVEPGPSWHGAILSSGQTLWLLNLYATVRQQHLSDILWFDSPLSVSARQLVVQLCSLSGTIFPSDNGETHIKHLVQILSAVIDWIEPPNIVSGALRGGRSESEMIDGFHVLLSMATMTTTVLFDNLLRSLRPFGTIQLLSALTSEIVKTHVRRTDVDQTWTSEALDILLEIWTLILGCTSSSSSLNLLLDFHGKAAAQSAFEDDSDAEYFHVSVSKRDETLYAYALIARAAVETNISFLMKLFAERCALLSQNNESCDPTQTLEELYWLLLITGHVLTDSGDGETVMVNFLLIQFFILTAMYDESAVIVVLSHVVALFEALVTILVEETGEDASSNAEQRKKLFGICVKYRMGEEYGVCVSMWSAGENAGRIRFALRRMGFLLGSLSDIHILAIPEAIQDGFADVSDESQHPVVVFSWSILSFARQSLDSKMRTMYFSPRLMEAVIWFLARWVDTYLMPVDASKGQLRPSGHDEELNQVFQSSKKILMNFAGQNKQGELILDIIVRTSITTLASFPGENELHESWNELARAFTNERTLFSINARLQRALAETLVCAASSFKDQESSNQYVRDLMGPMTIYLVDISTRNDAKVVSQQADAMYMVSCLLERLRGASRATQPRTQKSIFEMGCAVMSSLLTLLELYKNQSTVVYLILKFVVDFVEGEVAFLNAKETSILIDFCLQLLQVYSSHNMGKVMSLFPNCLEWLDVLLGPHDEFGRIDGFGQRVRACRRSGQHVRACRWVKETPSGPLPGRGDAFRPVAEPGPCIVPIVELGHPGLHDAGEAAATMVVPSAAVVEEGELPPKAPPRFETVRLMPASCLGGRLDCHLEHYVAELEESCIVGFCYTGSVGCSTATESTTSTVASSFARASSFVASPLLVEGLLDTIHTLNNIYLSQIGSIYALYFQASYVCCVSPLQFVV</sequence>
<dbReference type="GO" id="GO:0005049">
    <property type="term" value="F:nuclear export signal receptor activity"/>
    <property type="evidence" value="ECO:0007669"/>
    <property type="project" value="InterPro"/>
</dbReference>
<dbReference type="EMBL" id="JACMSC010000018">
    <property type="protein sequence ID" value="KAG6476440.1"/>
    <property type="molecule type" value="Genomic_DNA"/>
</dbReference>
<dbReference type="PANTHER" id="PTHR12596">
    <property type="entry name" value="EXPORTIN 4,7-RELATED"/>
    <property type="match status" value="1"/>
</dbReference>
<comment type="caution">
    <text evidence="9">The sequence shown here is derived from an EMBL/GenBank/DDBJ whole genome shotgun (WGS) entry which is preliminary data.</text>
</comment>
<dbReference type="GO" id="GO:0005643">
    <property type="term" value="C:nuclear pore"/>
    <property type="evidence" value="ECO:0007669"/>
    <property type="project" value="TreeGrafter"/>
</dbReference>
<evidence type="ECO:0000313" key="9">
    <source>
        <dbReference type="EMBL" id="KAG6476440.1"/>
    </source>
</evidence>
<keyword evidence="4" id="KW-0813">Transport</keyword>
<evidence type="ECO:0000256" key="1">
    <source>
        <dbReference type="ARBA" id="ARBA00004123"/>
    </source>
</evidence>
<dbReference type="GO" id="GO:0006611">
    <property type="term" value="P:protein export from nucleus"/>
    <property type="evidence" value="ECO:0007669"/>
    <property type="project" value="TreeGrafter"/>
</dbReference>
<evidence type="ECO:0000256" key="2">
    <source>
        <dbReference type="ARBA" id="ARBA00004496"/>
    </source>
</evidence>
<evidence type="ECO:0000256" key="4">
    <source>
        <dbReference type="ARBA" id="ARBA00022448"/>
    </source>
</evidence>
<name>A0A8J5EXP4_ZINOF</name>
<accession>A0A8J5EXP4</accession>
<evidence type="ECO:0000256" key="5">
    <source>
        <dbReference type="ARBA" id="ARBA00022490"/>
    </source>
</evidence>
<comment type="subcellular location">
    <subcellularLocation>
        <location evidence="2">Cytoplasm</location>
    </subcellularLocation>
    <subcellularLocation>
        <location evidence="1">Nucleus</location>
    </subcellularLocation>
</comment>